<proteinExistence type="predicted"/>
<accession>A0A6A6DF58</accession>
<dbReference type="OrthoDB" id="3538597at2759"/>
<name>A0A6A6DF58_9PEZI</name>
<protein>
    <submittedName>
        <fullName evidence="1">Uncharacterized protein</fullName>
    </submittedName>
</protein>
<sequence length="764" mass="88983">MPPRKEKLSKDGAGLKELMESFSIKFEGPVPPNHWPPLYSHHFNVIRDIWIARYDDYMKRTDIDAQQKAKQQRRVVRLRENAYSLRRDLSVNESTWRDLVEPNVIEIFGEQVICPLCGDEQHLPDHVAVPYDSGTKEALKLKRRSRKQCECRGLGKSVVDHDDEIQHVFKIVIDKAIEHSDTNEHDGYLKRFDVPMKPDRVIGLNITQGMRDCLKRSQWNLEHTPLKGSEMVYPFLVVEAKKERHAPGFRSIERQTAFPIRRLLHVQDELRNKSLESRYEPPLVWFFAYQGEEWRLYAGVLPSRTMSVSPSMDQKEKLNVYDLWHGTVESEDGALQLLQIVDYIWTWARDILRPQIKACLIGEVRRRQSRSLPSSILGSYMTNRFDTSYRTETPDTIMSDIIETIEEMNPITSSNVSPERSPTHNQGLGSIPPISPSHQITTDHPFFRWATAHSSSEQLSNFATIRHANIIVYSFRIRDIHDMEQFFHRRASAHHLGSKLKLLDLLKSAILLQSRDLYELARYWTSKTPVVDNANGTITVSLFYHTYCRPNDWQIVRQIQCIIWPEDYCRRKMNGLDGELVDKLRKQQPVRLNRLLSSFVQLRSLSGRHSLYSALNDYCLLPFVSDHTVDWVPGTIFDIRPTIMKVCIDLLNDNLLFADRPNQVEGVSTVDGDEGNTEILQSILGEVPDWQQAVVVVRPDWWPSECPKFCLFVLLNNDYDNREVLVKLLRDEFSRRRFYGSDHCSQSDTRRLREWLSWLEASSL</sequence>
<evidence type="ECO:0000313" key="2">
    <source>
        <dbReference type="Proteomes" id="UP000800200"/>
    </source>
</evidence>
<evidence type="ECO:0000313" key="1">
    <source>
        <dbReference type="EMBL" id="KAF2177098.1"/>
    </source>
</evidence>
<organism evidence="1 2">
    <name type="scientific">Zopfia rhizophila CBS 207.26</name>
    <dbReference type="NCBI Taxonomy" id="1314779"/>
    <lineage>
        <taxon>Eukaryota</taxon>
        <taxon>Fungi</taxon>
        <taxon>Dikarya</taxon>
        <taxon>Ascomycota</taxon>
        <taxon>Pezizomycotina</taxon>
        <taxon>Dothideomycetes</taxon>
        <taxon>Dothideomycetes incertae sedis</taxon>
        <taxon>Zopfiaceae</taxon>
        <taxon>Zopfia</taxon>
    </lineage>
</organism>
<dbReference type="EMBL" id="ML994695">
    <property type="protein sequence ID" value="KAF2177098.1"/>
    <property type="molecule type" value="Genomic_DNA"/>
</dbReference>
<gene>
    <name evidence="1" type="ORF">K469DRAFT_721043</name>
</gene>
<keyword evidence="2" id="KW-1185">Reference proteome</keyword>
<dbReference type="AlphaFoldDB" id="A0A6A6DF58"/>
<dbReference type="Proteomes" id="UP000800200">
    <property type="component" value="Unassembled WGS sequence"/>
</dbReference>
<reference evidence="1" key="1">
    <citation type="journal article" date="2020" name="Stud. Mycol.">
        <title>101 Dothideomycetes genomes: a test case for predicting lifestyles and emergence of pathogens.</title>
        <authorList>
            <person name="Haridas S."/>
            <person name="Albert R."/>
            <person name="Binder M."/>
            <person name="Bloem J."/>
            <person name="Labutti K."/>
            <person name="Salamov A."/>
            <person name="Andreopoulos B."/>
            <person name="Baker S."/>
            <person name="Barry K."/>
            <person name="Bills G."/>
            <person name="Bluhm B."/>
            <person name="Cannon C."/>
            <person name="Castanera R."/>
            <person name="Culley D."/>
            <person name="Daum C."/>
            <person name="Ezra D."/>
            <person name="Gonzalez J."/>
            <person name="Henrissat B."/>
            <person name="Kuo A."/>
            <person name="Liang C."/>
            <person name="Lipzen A."/>
            <person name="Lutzoni F."/>
            <person name="Magnuson J."/>
            <person name="Mondo S."/>
            <person name="Nolan M."/>
            <person name="Ohm R."/>
            <person name="Pangilinan J."/>
            <person name="Park H.-J."/>
            <person name="Ramirez L."/>
            <person name="Alfaro M."/>
            <person name="Sun H."/>
            <person name="Tritt A."/>
            <person name="Yoshinaga Y."/>
            <person name="Zwiers L.-H."/>
            <person name="Turgeon B."/>
            <person name="Goodwin S."/>
            <person name="Spatafora J."/>
            <person name="Crous P."/>
            <person name="Grigoriev I."/>
        </authorList>
    </citation>
    <scope>NUCLEOTIDE SEQUENCE</scope>
    <source>
        <strain evidence="1">CBS 207.26</strain>
    </source>
</reference>